<keyword evidence="3" id="KW-1185">Reference proteome</keyword>
<dbReference type="EMBL" id="BGPR01017018">
    <property type="protein sequence ID" value="GBN74888.1"/>
    <property type="molecule type" value="Genomic_DNA"/>
</dbReference>
<dbReference type="AlphaFoldDB" id="A0A4Y2RGE2"/>
<comment type="caution">
    <text evidence="2">The sequence shown here is derived from an EMBL/GenBank/DDBJ whole genome shotgun (WGS) entry which is preliminary data.</text>
</comment>
<organism evidence="2 3">
    <name type="scientific">Araneus ventricosus</name>
    <name type="common">Orbweaver spider</name>
    <name type="synonym">Epeira ventricosa</name>
    <dbReference type="NCBI Taxonomy" id="182803"/>
    <lineage>
        <taxon>Eukaryota</taxon>
        <taxon>Metazoa</taxon>
        <taxon>Ecdysozoa</taxon>
        <taxon>Arthropoda</taxon>
        <taxon>Chelicerata</taxon>
        <taxon>Arachnida</taxon>
        <taxon>Araneae</taxon>
        <taxon>Araneomorphae</taxon>
        <taxon>Entelegynae</taxon>
        <taxon>Araneoidea</taxon>
        <taxon>Araneidae</taxon>
        <taxon>Araneus</taxon>
    </lineage>
</organism>
<gene>
    <name evidence="2" type="ORF">AVEN_130485_1</name>
</gene>
<sequence>MESGFEAGTLLPQAEILPPGHRGSIACKRILSRPSTGVRSPTEKQAIHGKEESAASVGTRLDAEGRDLTLSIASGGLARLPTPDGKWPY</sequence>
<dbReference type="Proteomes" id="UP000499080">
    <property type="component" value="Unassembled WGS sequence"/>
</dbReference>
<evidence type="ECO:0000313" key="2">
    <source>
        <dbReference type="EMBL" id="GBN74888.1"/>
    </source>
</evidence>
<reference evidence="2 3" key="1">
    <citation type="journal article" date="2019" name="Sci. Rep.">
        <title>Orb-weaving spider Araneus ventricosus genome elucidates the spidroin gene catalogue.</title>
        <authorList>
            <person name="Kono N."/>
            <person name="Nakamura H."/>
            <person name="Ohtoshi R."/>
            <person name="Moran D.A.P."/>
            <person name="Shinohara A."/>
            <person name="Yoshida Y."/>
            <person name="Fujiwara M."/>
            <person name="Mori M."/>
            <person name="Tomita M."/>
            <person name="Arakawa K."/>
        </authorList>
    </citation>
    <scope>NUCLEOTIDE SEQUENCE [LARGE SCALE GENOMIC DNA]</scope>
</reference>
<feature type="region of interest" description="Disordered" evidence="1">
    <location>
        <begin position="1"/>
        <end position="58"/>
    </location>
</feature>
<evidence type="ECO:0000256" key="1">
    <source>
        <dbReference type="SAM" id="MobiDB-lite"/>
    </source>
</evidence>
<feature type="compositionally biased region" description="Basic and acidic residues" evidence="1">
    <location>
        <begin position="41"/>
        <end position="53"/>
    </location>
</feature>
<accession>A0A4Y2RGE2</accession>
<protein>
    <submittedName>
        <fullName evidence="2">Uncharacterized protein</fullName>
    </submittedName>
</protein>
<proteinExistence type="predicted"/>
<evidence type="ECO:0000313" key="3">
    <source>
        <dbReference type="Proteomes" id="UP000499080"/>
    </source>
</evidence>
<name>A0A4Y2RGE2_ARAVE</name>